<comment type="caution">
    <text evidence="2">The sequence shown here is derived from an EMBL/GenBank/DDBJ whole genome shotgun (WGS) entry which is preliminary data.</text>
</comment>
<feature type="transmembrane region" description="Helical" evidence="1">
    <location>
        <begin position="111"/>
        <end position="135"/>
    </location>
</feature>
<evidence type="ECO:0000313" key="3">
    <source>
        <dbReference type="Proteomes" id="UP001597322"/>
    </source>
</evidence>
<accession>A0ABW4M462</accession>
<feature type="transmembrane region" description="Helical" evidence="1">
    <location>
        <begin position="7"/>
        <end position="30"/>
    </location>
</feature>
<keyword evidence="1" id="KW-0812">Transmembrane</keyword>
<gene>
    <name evidence="2" type="ORF">ACFSE1_09820</name>
</gene>
<evidence type="ECO:0008006" key="4">
    <source>
        <dbReference type="Google" id="ProtNLM"/>
    </source>
</evidence>
<dbReference type="EMBL" id="JBHUEQ010000016">
    <property type="protein sequence ID" value="MFD1745757.1"/>
    <property type="molecule type" value="Genomic_DNA"/>
</dbReference>
<name>A0ABW4M462_9HYPH</name>
<protein>
    <recommendedName>
        <fullName evidence="4">Transmembrane protein</fullName>
    </recommendedName>
</protein>
<feature type="transmembrane region" description="Helical" evidence="1">
    <location>
        <begin position="50"/>
        <end position="72"/>
    </location>
</feature>
<keyword evidence="3" id="KW-1185">Reference proteome</keyword>
<evidence type="ECO:0000256" key="1">
    <source>
        <dbReference type="SAM" id="Phobius"/>
    </source>
</evidence>
<reference evidence="3" key="1">
    <citation type="journal article" date="2019" name="Int. J. Syst. Evol. Microbiol.">
        <title>The Global Catalogue of Microorganisms (GCM) 10K type strain sequencing project: providing services to taxonomists for standard genome sequencing and annotation.</title>
        <authorList>
            <consortium name="The Broad Institute Genomics Platform"/>
            <consortium name="The Broad Institute Genome Sequencing Center for Infectious Disease"/>
            <person name="Wu L."/>
            <person name="Ma J."/>
        </authorList>
    </citation>
    <scope>NUCLEOTIDE SEQUENCE [LARGE SCALE GENOMIC DNA]</scope>
    <source>
        <strain evidence="3">CG52</strain>
    </source>
</reference>
<feature type="transmembrane region" description="Helical" evidence="1">
    <location>
        <begin position="84"/>
        <end position="105"/>
    </location>
</feature>
<keyword evidence="1" id="KW-1133">Transmembrane helix</keyword>
<dbReference type="RefSeq" id="WP_377400057.1">
    <property type="nucleotide sequence ID" value="NZ_JBHUEQ010000016.1"/>
</dbReference>
<proteinExistence type="predicted"/>
<evidence type="ECO:0000313" key="2">
    <source>
        <dbReference type="EMBL" id="MFD1745757.1"/>
    </source>
</evidence>
<keyword evidence="1" id="KW-0472">Membrane</keyword>
<dbReference type="Proteomes" id="UP001597322">
    <property type="component" value="Unassembled WGS sequence"/>
</dbReference>
<sequence>MRFTAGYTLAVLVGVLGMWVTMEIEDAVLYGRLPLFILLFPDHVLKVLRLTANIMPICLLLALPCALVSLLIMKRRGRQQWWHFVIAGAVCPLLGITALQLLTFGRFFNRSIVFLALELVPTGIFAALVLWFVAFRQREGILR</sequence>
<organism evidence="2 3">
    <name type="scientific">Rhizobium helianthi</name>
    <dbReference type="NCBI Taxonomy" id="1132695"/>
    <lineage>
        <taxon>Bacteria</taxon>
        <taxon>Pseudomonadati</taxon>
        <taxon>Pseudomonadota</taxon>
        <taxon>Alphaproteobacteria</taxon>
        <taxon>Hyphomicrobiales</taxon>
        <taxon>Rhizobiaceae</taxon>
        <taxon>Rhizobium/Agrobacterium group</taxon>
        <taxon>Rhizobium</taxon>
    </lineage>
</organism>